<keyword evidence="2" id="KW-0472">Membrane</keyword>
<keyword evidence="2" id="KW-0812">Transmembrane</keyword>
<dbReference type="AlphaFoldDB" id="A0AAD9W3A6"/>
<evidence type="ECO:0000256" key="2">
    <source>
        <dbReference type="SAM" id="Phobius"/>
    </source>
</evidence>
<feature type="transmembrane region" description="Helical" evidence="2">
    <location>
        <begin position="65"/>
        <end position="87"/>
    </location>
</feature>
<comment type="caution">
    <text evidence="3">The sequence shown here is derived from an EMBL/GenBank/DDBJ whole genome shotgun (WGS) entry which is preliminary data.</text>
</comment>
<evidence type="ECO:0000256" key="1">
    <source>
        <dbReference type="SAM" id="MobiDB-lite"/>
    </source>
</evidence>
<protein>
    <submittedName>
        <fullName evidence="3">Uncharacterized protein</fullName>
    </submittedName>
</protein>
<evidence type="ECO:0000313" key="3">
    <source>
        <dbReference type="EMBL" id="KAK2603082.1"/>
    </source>
</evidence>
<gene>
    <name evidence="3" type="ORF">N8I77_009565</name>
</gene>
<keyword evidence="4" id="KW-1185">Reference proteome</keyword>
<accession>A0AAD9W3A6</accession>
<organism evidence="3 4">
    <name type="scientific">Phomopsis amygdali</name>
    <name type="common">Fusicoccum amygdali</name>
    <dbReference type="NCBI Taxonomy" id="1214568"/>
    <lineage>
        <taxon>Eukaryota</taxon>
        <taxon>Fungi</taxon>
        <taxon>Dikarya</taxon>
        <taxon>Ascomycota</taxon>
        <taxon>Pezizomycotina</taxon>
        <taxon>Sordariomycetes</taxon>
        <taxon>Sordariomycetidae</taxon>
        <taxon>Diaporthales</taxon>
        <taxon>Diaporthaceae</taxon>
        <taxon>Diaporthe</taxon>
    </lineage>
</organism>
<dbReference type="Proteomes" id="UP001265746">
    <property type="component" value="Unassembled WGS sequence"/>
</dbReference>
<proteinExistence type="predicted"/>
<name>A0AAD9W3A6_PHOAM</name>
<reference evidence="3" key="1">
    <citation type="submission" date="2023-06" db="EMBL/GenBank/DDBJ databases">
        <authorList>
            <person name="Noh H."/>
        </authorList>
    </citation>
    <scope>NUCLEOTIDE SEQUENCE</scope>
    <source>
        <strain evidence="3">DUCC20226</strain>
    </source>
</reference>
<sequence length="154" mass="16441">MAQSPVQDVALGDYASAQALTQTAQTAVHPSPRPHRPHGPSLAPSQSPKVCKRCRKRLWDERLDMAVKIIGILAFLLSCAALCPSICGQEDAHRATQLAEWSALKDFLEYCESIGAAVTVLLSGIRLCLLLLMAMVIFGGTLAASSGLSILQIT</sequence>
<feature type="region of interest" description="Disordered" evidence="1">
    <location>
        <begin position="22"/>
        <end position="48"/>
    </location>
</feature>
<evidence type="ECO:0000313" key="4">
    <source>
        <dbReference type="Proteomes" id="UP001265746"/>
    </source>
</evidence>
<feature type="transmembrane region" description="Helical" evidence="2">
    <location>
        <begin position="131"/>
        <end position="151"/>
    </location>
</feature>
<keyword evidence="2" id="KW-1133">Transmembrane helix</keyword>
<dbReference type="EMBL" id="JAUJFL010000005">
    <property type="protein sequence ID" value="KAK2603082.1"/>
    <property type="molecule type" value="Genomic_DNA"/>
</dbReference>